<organism evidence="1 2">
    <name type="scientific">Mycolicibacterium phocaicum</name>
    <dbReference type="NCBI Taxonomy" id="319706"/>
    <lineage>
        <taxon>Bacteria</taxon>
        <taxon>Bacillati</taxon>
        <taxon>Actinomycetota</taxon>
        <taxon>Actinomycetes</taxon>
        <taxon>Mycobacteriales</taxon>
        <taxon>Mycobacteriaceae</taxon>
        <taxon>Mycolicibacterium</taxon>
    </lineage>
</organism>
<dbReference type="InterPro" id="IPR025996">
    <property type="entry name" value="MT1864/Rv1816-like_C"/>
</dbReference>
<dbReference type="GO" id="GO:0003700">
    <property type="term" value="F:DNA-binding transcription factor activity"/>
    <property type="evidence" value="ECO:0007669"/>
    <property type="project" value="TreeGrafter"/>
</dbReference>
<dbReference type="SUPFAM" id="SSF48498">
    <property type="entry name" value="Tetracyclin repressor-like, C-terminal domain"/>
    <property type="match status" value="1"/>
</dbReference>
<dbReference type="InterPro" id="IPR050109">
    <property type="entry name" value="HTH-type_TetR-like_transc_reg"/>
</dbReference>
<dbReference type="SUPFAM" id="SSF46689">
    <property type="entry name" value="Homeodomain-like"/>
    <property type="match status" value="1"/>
</dbReference>
<accession>A0A7I7ZZ33</accession>
<dbReference type="PROSITE" id="PS50977">
    <property type="entry name" value="HTH_TETR_2"/>
    <property type="match status" value="1"/>
</dbReference>
<evidence type="ECO:0000313" key="1">
    <source>
        <dbReference type="EMBL" id="TLH64045.1"/>
    </source>
</evidence>
<keyword evidence="2" id="KW-1185">Reference proteome</keyword>
<sequence>MAEPVPAGRRERRAEAARLRIIGAAEELLSEQGVQGVTLDAVAERADVVVQTIYNRVGNRSALLLAVAQRAVEENRAYVDPAYALSASPEERIRAALAAYTRFASERPHQFRLMTSPPHDPDMLAQIDDLIAAHMTQLTTALREGIAAGTISADLDPETTAPALWAMCSGILSLAGRASSNSTPRYVLAHLLDVFETVVARGIANSTAPER</sequence>
<gene>
    <name evidence="1" type="ORF">C1S79_20685</name>
</gene>
<protein>
    <submittedName>
        <fullName evidence="1">TetR/AcrR family transcriptional regulator</fullName>
    </submittedName>
</protein>
<dbReference type="GO" id="GO:0000976">
    <property type="term" value="F:transcription cis-regulatory region binding"/>
    <property type="evidence" value="ECO:0007669"/>
    <property type="project" value="TreeGrafter"/>
</dbReference>
<dbReference type="AlphaFoldDB" id="A0A7I7ZZ33"/>
<dbReference type="RefSeq" id="WP_138250306.1">
    <property type="nucleotide sequence ID" value="NZ_AP022616.1"/>
</dbReference>
<dbReference type="PANTHER" id="PTHR30055:SF234">
    <property type="entry name" value="HTH-TYPE TRANSCRIPTIONAL REGULATOR BETI"/>
    <property type="match status" value="1"/>
</dbReference>
<name>A0A7I7ZZ33_9MYCO</name>
<dbReference type="Gene3D" id="1.10.357.10">
    <property type="entry name" value="Tetracycline Repressor, domain 2"/>
    <property type="match status" value="1"/>
</dbReference>
<dbReference type="InterPro" id="IPR001647">
    <property type="entry name" value="HTH_TetR"/>
</dbReference>
<dbReference type="Proteomes" id="UP000309984">
    <property type="component" value="Unassembled WGS sequence"/>
</dbReference>
<dbReference type="EMBL" id="POTM01000051">
    <property type="protein sequence ID" value="TLH64045.1"/>
    <property type="molecule type" value="Genomic_DNA"/>
</dbReference>
<dbReference type="Pfam" id="PF13305">
    <property type="entry name" value="TetR_C_33"/>
    <property type="match status" value="1"/>
</dbReference>
<dbReference type="PANTHER" id="PTHR30055">
    <property type="entry name" value="HTH-TYPE TRANSCRIPTIONAL REGULATOR RUTR"/>
    <property type="match status" value="1"/>
</dbReference>
<comment type="caution">
    <text evidence="1">The sequence shown here is derived from an EMBL/GenBank/DDBJ whole genome shotgun (WGS) entry which is preliminary data.</text>
</comment>
<dbReference type="PRINTS" id="PR00455">
    <property type="entry name" value="HTHTETR"/>
</dbReference>
<dbReference type="InterPro" id="IPR009057">
    <property type="entry name" value="Homeodomain-like_sf"/>
</dbReference>
<reference evidence="1 2" key="1">
    <citation type="submission" date="2018-01" db="EMBL/GenBank/DDBJ databases">
        <title>Comparative genomics of Mycobacterium mucogenicum and Mycobacterium neoaurum clade members emphasizing tRNA and non-coding RNA.</title>
        <authorList>
            <person name="Behra P.R.K."/>
            <person name="Pettersson B.M.F."/>
            <person name="Das S."/>
            <person name="Dasgupta S."/>
            <person name="Kirsebom L.A."/>
        </authorList>
    </citation>
    <scope>NUCLEOTIDE SEQUENCE [LARGE SCALE GENOMIC DNA]</scope>
    <source>
        <strain evidence="1 2">DSM 45104</strain>
    </source>
</reference>
<dbReference type="Gene3D" id="1.10.10.60">
    <property type="entry name" value="Homeodomain-like"/>
    <property type="match status" value="1"/>
</dbReference>
<proteinExistence type="predicted"/>
<dbReference type="Pfam" id="PF00440">
    <property type="entry name" value="TetR_N"/>
    <property type="match status" value="1"/>
</dbReference>
<dbReference type="InterPro" id="IPR036271">
    <property type="entry name" value="Tet_transcr_reg_TetR-rel_C_sf"/>
</dbReference>
<evidence type="ECO:0000313" key="2">
    <source>
        <dbReference type="Proteomes" id="UP000309984"/>
    </source>
</evidence>